<feature type="non-terminal residue" evidence="1">
    <location>
        <position position="1"/>
    </location>
</feature>
<keyword evidence="2" id="KW-1185">Reference proteome</keyword>
<proteinExistence type="predicted"/>
<organism evidence="1 2">
    <name type="scientific">Diploptera punctata</name>
    <name type="common">Pacific beetle cockroach</name>
    <dbReference type="NCBI Taxonomy" id="6984"/>
    <lineage>
        <taxon>Eukaryota</taxon>
        <taxon>Metazoa</taxon>
        <taxon>Ecdysozoa</taxon>
        <taxon>Arthropoda</taxon>
        <taxon>Hexapoda</taxon>
        <taxon>Insecta</taxon>
        <taxon>Pterygota</taxon>
        <taxon>Neoptera</taxon>
        <taxon>Polyneoptera</taxon>
        <taxon>Dictyoptera</taxon>
        <taxon>Blattodea</taxon>
        <taxon>Blaberoidea</taxon>
        <taxon>Blaberidae</taxon>
        <taxon>Diplopterinae</taxon>
        <taxon>Diploptera</taxon>
    </lineage>
</organism>
<protein>
    <submittedName>
        <fullName evidence="1">Uncharacterized protein</fullName>
    </submittedName>
</protein>
<sequence>DKRFLITAGSQQLRSIDQEFSRDERALATEISLWSYGKRDTADVLKTLLKKPQ</sequence>
<evidence type="ECO:0000313" key="1">
    <source>
        <dbReference type="EMBL" id="KAJ9593104.1"/>
    </source>
</evidence>
<evidence type="ECO:0000313" key="2">
    <source>
        <dbReference type="Proteomes" id="UP001233999"/>
    </source>
</evidence>
<comment type="caution">
    <text evidence="1">The sequence shown here is derived from an EMBL/GenBank/DDBJ whole genome shotgun (WGS) entry which is preliminary data.</text>
</comment>
<reference evidence="1" key="1">
    <citation type="journal article" date="2023" name="IScience">
        <title>Live-bearing cockroach genome reveals convergent evolutionary mechanisms linked to viviparity in insects and beyond.</title>
        <authorList>
            <person name="Fouks B."/>
            <person name="Harrison M.C."/>
            <person name="Mikhailova A.A."/>
            <person name="Marchal E."/>
            <person name="English S."/>
            <person name="Carruthers M."/>
            <person name="Jennings E.C."/>
            <person name="Chiamaka E.L."/>
            <person name="Frigard R.A."/>
            <person name="Pippel M."/>
            <person name="Attardo G.M."/>
            <person name="Benoit J.B."/>
            <person name="Bornberg-Bauer E."/>
            <person name="Tobe S.S."/>
        </authorList>
    </citation>
    <scope>NUCLEOTIDE SEQUENCE</scope>
    <source>
        <strain evidence="1">Stay&amp;Tobe</strain>
    </source>
</reference>
<dbReference type="Proteomes" id="UP001233999">
    <property type="component" value="Unassembled WGS sequence"/>
</dbReference>
<reference evidence="1" key="2">
    <citation type="submission" date="2023-05" db="EMBL/GenBank/DDBJ databases">
        <authorList>
            <person name="Fouks B."/>
        </authorList>
    </citation>
    <scope>NUCLEOTIDE SEQUENCE</scope>
    <source>
        <strain evidence="1">Stay&amp;Tobe</strain>
        <tissue evidence="1">Testes</tissue>
    </source>
</reference>
<accession>A0AAD8A5Z4</accession>
<gene>
    <name evidence="1" type="ORF">L9F63_027655</name>
</gene>
<name>A0AAD8A5Z4_DIPPU</name>
<feature type="non-terminal residue" evidence="1">
    <location>
        <position position="53"/>
    </location>
</feature>
<dbReference type="EMBL" id="JASPKZ010003606">
    <property type="protein sequence ID" value="KAJ9593104.1"/>
    <property type="molecule type" value="Genomic_DNA"/>
</dbReference>
<dbReference type="AlphaFoldDB" id="A0AAD8A5Z4"/>